<comment type="caution">
    <text evidence="1">The sequence shown here is derived from an EMBL/GenBank/DDBJ whole genome shotgun (WGS) entry which is preliminary data.</text>
</comment>
<dbReference type="STRING" id="915059.NH26_02245"/>
<dbReference type="Proteomes" id="UP000179797">
    <property type="component" value="Unassembled WGS sequence"/>
</dbReference>
<protein>
    <submittedName>
        <fullName evidence="1">Uncharacterized protein</fullName>
    </submittedName>
</protein>
<gene>
    <name evidence="1" type="ORF">NH26_02245</name>
</gene>
<name>A0A1S1YW47_FLAPC</name>
<evidence type="ECO:0000313" key="1">
    <source>
        <dbReference type="EMBL" id="OHX65254.1"/>
    </source>
</evidence>
<keyword evidence="2" id="KW-1185">Reference proteome</keyword>
<evidence type="ECO:0000313" key="2">
    <source>
        <dbReference type="Proteomes" id="UP000179797"/>
    </source>
</evidence>
<accession>A0A1S1YW47</accession>
<reference evidence="1 2" key="1">
    <citation type="journal article" date="2012" name="Int. J. Syst. Evol. Microbiol.">
        <title>Flammeovirga pacifica sp. nov., isolated from deep-sea sediment.</title>
        <authorList>
            <person name="Xu H."/>
            <person name="Fu Y."/>
            <person name="Yang N."/>
            <person name="Ding Z."/>
            <person name="Lai Q."/>
            <person name="Zeng R."/>
        </authorList>
    </citation>
    <scope>NUCLEOTIDE SEQUENCE [LARGE SCALE GENOMIC DNA]</scope>
    <source>
        <strain evidence="2">DSM 24597 / LMG 26175 / WPAGA1</strain>
    </source>
</reference>
<sequence length="59" mass="6885">MVFFKRWSRKKYSVFNTLKKVVKICVVKKTIALSPCVISHHPKPLLIGLQKQDDDPFID</sequence>
<dbReference type="EMBL" id="JRYR02000001">
    <property type="protein sequence ID" value="OHX65254.1"/>
    <property type="molecule type" value="Genomic_DNA"/>
</dbReference>
<proteinExistence type="predicted"/>
<dbReference type="AlphaFoldDB" id="A0A1S1YW47"/>
<organism evidence="1 2">
    <name type="scientific">Flammeovirga pacifica</name>
    <dbReference type="NCBI Taxonomy" id="915059"/>
    <lineage>
        <taxon>Bacteria</taxon>
        <taxon>Pseudomonadati</taxon>
        <taxon>Bacteroidota</taxon>
        <taxon>Cytophagia</taxon>
        <taxon>Cytophagales</taxon>
        <taxon>Flammeovirgaceae</taxon>
        <taxon>Flammeovirga</taxon>
    </lineage>
</organism>